<keyword evidence="3 6" id="KW-0812">Transmembrane</keyword>
<dbReference type="GO" id="GO:0015658">
    <property type="term" value="F:branched-chain amino acid transmembrane transporter activity"/>
    <property type="evidence" value="ECO:0007669"/>
    <property type="project" value="InterPro"/>
</dbReference>
<proteinExistence type="predicted"/>
<evidence type="ECO:0000256" key="5">
    <source>
        <dbReference type="ARBA" id="ARBA00023136"/>
    </source>
</evidence>
<keyword evidence="4 6" id="KW-1133">Transmembrane helix</keyword>
<feature type="non-terminal residue" evidence="7">
    <location>
        <position position="1"/>
    </location>
</feature>
<reference evidence="7" key="1">
    <citation type="journal article" date="2014" name="Front. Microbiol.">
        <title>High frequency of phylogenetically diverse reductive dehalogenase-homologous genes in deep subseafloor sedimentary metagenomes.</title>
        <authorList>
            <person name="Kawai M."/>
            <person name="Futagami T."/>
            <person name="Toyoda A."/>
            <person name="Takaki Y."/>
            <person name="Nishi S."/>
            <person name="Hori S."/>
            <person name="Arai W."/>
            <person name="Tsubouchi T."/>
            <person name="Morono Y."/>
            <person name="Uchiyama I."/>
            <person name="Ito T."/>
            <person name="Fujiyama A."/>
            <person name="Inagaki F."/>
            <person name="Takami H."/>
        </authorList>
    </citation>
    <scope>NUCLEOTIDE SEQUENCE</scope>
    <source>
        <strain evidence="7">Expedition CK06-06</strain>
    </source>
</reference>
<dbReference type="PANTHER" id="PTHR30482">
    <property type="entry name" value="HIGH-AFFINITY BRANCHED-CHAIN AMINO ACID TRANSPORT SYSTEM PERMEASE"/>
    <property type="match status" value="1"/>
</dbReference>
<dbReference type="InterPro" id="IPR001851">
    <property type="entry name" value="ABC_transp_permease"/>
</dbReference>
<dbReference type="EMBL" id="BARU01000485">
    <property type="protein sequence ID" value="GAH21219.1"/>
    <property type="molecule type" value="Genomic_DNA"/>
</dbReference>
<dbReference type="AlphaFoldDB" id="X1EVL7"/>
<feature type="transmembrane region" description="Helical" evidence="6">
    <location>
        <begin position="6"/>
        <end position="23"/>
    </location>
</feature>
<dbReference type="Pfam" id="PF02653">
    <property type="entry name" value="BPD_transp_2"/>
    <property type="match status" value="1"/>
</dbReference>
<accession>X1EVL7</accession>
<organism evidence="7">
    <name type="scientific">marine sediment metagenome</name>
    <dbReference type="NCBI Taxonomy" id="412755"/>
    <lineage>
        <taxon>unclassified sequences</taxon>
        <taxon>metagenomes</taxon>
        <taxon>ecological metagenomes</taxon>
    </lineage>
</organism>
<dbReference type="InterPro" id="IPR043428">
    <property type="entry name" value="LivM-like"/>
</dbReference>
<gene>
    <name evidence="7" type="ORF">S03H2_01612</name>
</gene>
<dbReference type="PANTHER" id="PTHR30482:SF10">
    <property type="entry name" value="HIGH-AFFINITY BRANCHED-CHAIN AMINO ACID TRANSPORT PROTEIN BRAE"/>
    <property type="match status" value="1"/>
</dbReference>
<evidence type="ECO:0000256" key="2">
    <source>
        <dbReference type="ARBA" id="ARBA00022475"/>
    </source>
</evidence>
<evidence type="ECO:0000256" key="3">
    <source>
        <dbReference type="ARBA" id="ARBA00022692"/>
    </source>
</evidence>
<name>X1EVL7_9ZZZZ</name>
<dbReference type="CDD" id="cd06581">
    <property type="entry name" value="TM_PBP1_LivM_like"/>
    <property type="match status" value="1"/>
</dbReference>
<evidence type="ECO:0000256" key="4">
    <source>
        <dbReference type="ARBA" id="ARBA00022989"/>
    </source>
</evidence>
<sequence>NLPYQANYYYLVLAVVLFSLYLAKRLYNSRTGLVWNAIREDEIAAKCQGISINKGKLEASAIGAIFGGMAGSIYAHYISFISPESFTFHFSVVLICIVILGGLDNILGVAIGAVLLTVIPEKIRFFAEARMLFYGIIIIAVLIFKPQGLVPERIRKYNFLNFKKDSI</sequence>
<keyword evidence="5 6" id="KW-0472">Membrane</keyword>
<comment type="caution">
    <text evidence="7">The sequence shown here is derived from an EMBL/GenBank/DDBJ whole genome shotgun (WGS) entry which is preliminary data.</text>
</comment>
<feature type="transmembrane region" description="Helical" evidence="6">
    <location>
        <begin position="131"/>
        <end position="150"/>
    </location>
</feature>
<evidence type="ECO:0008006" key="8">
    <source>
        <dbReference type="Google" id="ProtNLM"/>
    </source>
</evidence>
<comment type="subcellular location">
    <subcellularLocation>
        <location evidence="1">Cell membrane</location>
        <topology evidence="1">Multi-pass membrane protein</topology>
    </subcellularLocation>
</comment>
<feature type="transmembrane region" description="Helical" evidence="6">
    <location>
        <begin position="86"/>
        <end position="119"/>
    </location>
</feature>
<keyword evidence="2" id="KW-1003">Cell membrane</keyword>
<evidence type="ECO:0000256" key="1">
    <source>
        <dbReference type="ARBA" id="ARBA00004651"/>
    </source>
</evidence>
<evidence type="ECO:0000256" key="6">
    <source>
        <dbReference type="SAM" id="Phobius"/>
    </source>
</evidence>
<feature type="transmembrane region" description="Helical" evidence="6">
    <location>
        <begin position="61"/>
        <end position="80"/>
    </location>
</feature>
<evidence type="ECO:0000313" key="7">
    <source>
        <dbReference type="EMBL" id="GAH21219.1"/>
    </source>
</evidence>
<protein>
    <recommendedName>
        <fullName evidence="8">Branched-chain amino acid ABC transporter permease</fullName>
    </recommendedName>
</protein>
<dbReference type="GO" id="GO:0005886">
    <property type="term" value="C:plasma membrane"/>
    <property type="evidence" value="ECO:0007669"/>
    <property type="project" value="UniProtKB-SubCell"/>
</dbReference>